<dbReference type="Gene3D" id="3.40.50.1700">
    <property type="entry name" value="Glycoside hydrolase family 3 C-terminal domain"/>
    <property type="match status" value="2"/>
</dbReference>
<keyword evidence="7" id="KW-1185">Reference proteome</keyword>
<accession>A0ABS9VQZ1</accession>
<name>A0ABS9VQZ1_9SPHN</name>
<evidence type="ECO:0000256" key="4">
    <source>
        <dbReference type="SAM" id="SignalP"/>
    </source>
</evidence>
<dbReference type="SMART" id="SM01217">
    <property type="entry name" value="Fn3_like"/>
    <property type="match status" value="1"/>
</dbReference>
<dbReference type="RefSeq" id="WP_241448262.1">
    <property type="nucleotide sequence ID" value="NZ_JAKZHW010000002.1"/>
</dbReference>
<dbReference type="Pfam" id="PF00933">
    <property type="entry name" value="Glyco_hydro_3"/>
    <property type="match status" value="1"/>
</dbReference>
<dbReference type="InterPro" id="IPR013783">
    <property type="entry name" value="Ig-like_fold"/>
</dbReference>
<dbReference type="InterPro" id="IPR026891">
    <property type="entry name" value="Fn3-like"/>
</dbReference>
<dbReference type="InterPro" id="IPR036962">
    <property type="entry name" value="Glyco_hydro_3_N_sf"/>
</dbReference>
<organism evidence="6 7">
    <name type="scientific">Sphingomonas telluris</name>
    <dbReference type="NCBI Taxonomy" id="2907998"/>
    <lineage>
        <taxon>Bacteria</taxon>
        <taxon>Pseudomonadati</taxon>
        <taxon>Pseudomonadota</taxon>
        <taxon>Alphaproteobacteria</taxon>
        <taxon>Sphingomonadales</taxon>
        <taxon>Sphingomonadaceae</taxon>
        <taxon>Sphingomonas</taxon>
    </lineage>
</organism>
<dbReference type="InterPro" id="IPR017853">
    <property type="entry name" value="GH"/>
</dbReference>
<dbReference type="Gene3D" id="3.20.20.300">
    <property type="entry name" value="Glycoside hydrolase, family 3, N-terminal domain"/>
    <property type="match status" value="1"/>
</dbReference>
<evidence type="ECO:0000256" key="1">
    <source>
        <dbReference type="ARBA" id="ARBA00005336"/>
    </source>
</evidence>
<comment type="similarity">
    <text evidence="1">Belongs to the glycosyl hydrolase 3 family.</text>
</comment>
<dbReference type="PANTHER" id="PTHR42721:SF3">
    <property type="entry name" value="BETA-D-XYLOSIDASE 5-RELATED"/>
    <property type="match status" value="1"/>
</dbReference>
<dbReference type="InterPro" id="IPR036881">
    <property type="entry name" value="Glyco_hydro_3_C_sf"/>
</dbReference>
<dbReference type="InterPro" id="IPR011658">
    <property type="entry name" value="PA14_dom"/>
</dbReference>
<dbReference type="InterPro" id="IPR001764">
    <property type="entry name" value="Glyco_hydro_3_N"/>
</dbReference>
<evidence type="ECO:0000313" key="7">
    <source>
        <dbReference type="Proteomes" id="UP001203058"/>
    </source>
</evidence>
<evidence type="ECO:0000256" key="3">
    <source>
        <dbReference type="ARBA" id="ARBA00022801"/>
    </source>
</evidence>
<dbReference type="GO" id="GO:0016787">
    <property type="term" value="F:hydrolase activity"/>
    <property type="evidence" value="ECO:0007669"/>
    <property type="project" value="UniProtKB-KW"/>
</dbReference>
<dbReference type="SUPFAM" id="SSF56988">
    <property type="entry name" value="Anthrax protective antigen"/>
    <property type="match status" value="1"/>
</dbReference>
<dbReference type="EMBL" id="JAKZHW010000002">
    <property type="protein sequence ID" value="MCH8617391.1"/>
    <property type="molecule type" value="Genomic_DNA"/>
</dbReference>
<feature type="signal peptide" evidence="4">
    <location>
        <begin position="1"/>
        <end position="22"/>
    </location>
</feature>
<sequence>MRSTRALLLGAAAVLFAAPASADSLDDLIAKMTLEEKAAQLQDSAPAIPRLGLPAYSYWNEALHGVARSGEATVFPQAIGMAATWDKSLILAEGKTIAIEARAKYNQAQKEGNSGRYFGLNFWSPNINIFRDPRWGRGQETLGEDPFLTGTLATQFIRGIQGDDPNFLSAAATAKHLAVHSGPESDRHQFNVNPSRQDLSETYLPAFRRAVIDGKAEIVMCAYNAVDGKPACANDQLVNGTLRRDWGFAGHVTSDCGAIDDITTGHKFTKNNVEATAVAVKAGTDMNCGFKNEYLDLPKAVAAGLIDEKEIDASLKRLFGTRAKLGILPTSTKTPWSNLPYSANHSPEHRELALRAAREAIVLLKNDGILPLSPGKKVAVVGPTAASLIALEGNYNGTPVGAVLPVDGITATYGAQRVRYAQGSPFVSELPLPVSRTALGEGVTATFYKGTELAGTPVATQRYRDFDVNWNWISPTASVNPNDFSVRFTGTIKVPEPGTYRFQLERRRCDANAQVERYTIRIEGADPLTVEEKCSARDAGGSANAVSVKFDDARPRPFTVEYAHRHAGHGYAPALTFVWQTPDGALQREAIRTAGGADVVLAFVGLSAWLEGEEMDVKVPGFTGGDRTDIRLPAAQRELLAALEATGKPVVIVLQAGSAVSLGDEGKKARAIVNAWYGGEQGGRAIADVLSGKYNPAGRLPITIYEGSERLPDFADYSMRGRTYRYFTGKPEYPFGYGLSYTGFGYSDAKVDAGSLAAGKGQRVSVRVRNDGKLDGDEVVQLYISTPDRRDVPLRSLRGFERVRLAPGESRTIEFNLDPRDLAFADADGVMRIKPGSYSLWIGGGQPGTAAPGAAVSFRMTGETALKP</sequence>
<keyword evidence="2 4" id="KW-0732">Signal</keyword>
<keyword evidence="3 6" id="KW-0378">Hydrolase</keyword>
<protein>
    <submittedName>
        <fullName evidence="6">Glycoside hydrolase family 3 C-terminal domain-containing protein</fullName>
    </submittedName>
</protein>
<dbReference type="Pfam" id="PF07691">
    <property type="entry name" value="PA14"/>
    <property type="match status" value="1"/>
</dbReference>
<evidence type="ECO:0000259" key="5">
    <source>
        <dbReference type="PROSITE" id="PS51820"/>
    </source>
</evidence>
<dbReference type="SUPFAM" id="SSF52279">
    <property type="entry name" value="Beta-D-glucan exohydrolase, C-terminal domain"/>
    <property type="match status" value="1"/>
</dbReference>
<gene>
    <name evidence="6" type="ORF">LZ016_14935</name>
</gene>
<dbReference type="InterPro" id="IPR002772">
    <property type="entry name" value="Glyco_hydro_3_C"/>
</dbReference>
<dbReference type="Pfam" id="PF01915">
    <property type="entry name" value="Glyco_hydro_3_C"/>
    <property type="match status" value="1"/>
</dbReference>
<dbReference type="Pfam" id="PF14310">
    <property type="entry name" value="Fn3-like"/>
    <property type="match status" value="1"/>
</dbReference>
<dbReference type="PANTHER" id="PTHR42721">
    <property type="entry name" value="SUGAR HYDROLASE-RELATED"/>
    <property type="match status" value="1"/>
</dbReference>
<dbReference type="SUPFAM" id="SSF51445">
    <property type="entry name" value="(Trans)glycosidases"/>
    <property type="match status" value="1"/>
</dbReference>
<evidence type="ECO:0000313" key="6">
    <source>
        <dbReference type="EMBL" id="MCH8617391.1"/>
    </source>
</evidence>
<comment type="caution">
    <text evidence="6">The sequence shown here is derived from an EMBL/GenBank/DDBJ whole genome shotgun (WGS) entry which is preliminary data.</text>
</comment>
<proteinExistence type="inferred from homology"/>
<dbReference type="PRINTS" id="PR00133">
    <property type="entry name" value="GLHYDRLASE3"/>
</dbReference>
<evidence type="ECO:0000256" key="2">
    <source>
        <dbReference type="ARBA" id="ARBA00022729"/>
    </source>
</evidence>
<dbReference type="Proteomes" id="UP001203058">
    <property type="component" value="Unassembled WGS sequence"/>
</dbReference>
<dbReference type="PROSITE" id="PS51820">
    <property type="entry name" value="PA14"/>
    <property type="match status" value="1"/>
</dbReference>
<reference evidence="6 7" key="1">
    <citation type="submission" date="2022-03" db="EMBL/GenBank/DDBJ databases">
        <authorList>
            <person name="Jo J.-H."/>
            <person name="Im W.-T."/>
        </authorList>
    </citation>
    <scope>NUCLEOTIDE SEQUENCE [LARGE SCALE GENOMIC DNA]</scope>
    <source>
        <strain evidence="6 7">SM33</strain>
    </source>
</reference>
<feature type="domain" description="PA14" evidence="5">
    <location>
        <begin position="438"/>
        <end position="595"/>
    </location>
</feature>
<dbReference type="InterPro" id="IPR037524">
    <property type="entry name" value="PA14/GLEYA"/>
</dbReference>
<feature type="chain" id="PRO_5046819934" evidence="4">
    <location>
        <begin position="23"/>
        <end position="868"/>
    </location>
</feature>
<dbReference type="Gene3D" id="2.60.40.10">
    <property type="entry name" value="Immunoglobulins"/>
    <property type="match status" value="1"/>
</dbReference>
<dbReference type="InterPro" id="IPR044993">
    <property type="entry name" value="BXL"/>
</dbReference>